<accession>A0A9D4WBK5</accession>
<sequence length="301" mass="35410">MEPSYDGGRYKICAHKNATHVVAFSDEEDSDVEVFINGDTYQRFSDYFSGMSVHPKRGFLFDMGDEHLRLPRDLRRLIKTMEWTKFCKQTQPYNIQLVKEFHANLIDTTRKKVEVKNMLEKSNDQDFIVYKESLCNLGTKWVEVGGEKTVKRMDMRPERKVWYQFVKHSLHHTTHNETVNKAKLLLLYCITLFSEVNMGKIIVQEIQACSKKKRRMVYFLCLITALCKRHEVPQKATDEVFHPHATFDKATIQNFNETIKAGKRNQSQDMNQQEKEQVLKLTKYCGKRCCKCKRINVIFTS</sequence>
<evidence type="ECO:0000259" key="1">
    <source>
        <dbReference type="Pfam" id="PF20167"/>
    </source>
</evidence>
<reference evidence="2 3" key="1">
    <citation type="journal article" date="2022" name="Nat. Genet.">
        <title>Improved pea reference genome and pan-genome highlight genomic features and evolutionary characteristics.</title>
        <authorList>
            <person name="Yang T."/>
            <person name="Liu R."/>
            <person name="Luo Y."/>
            <person name="Hu S."/>
            <person name="Wang D."/>
            <person name="Wang C."/>
            <person name="Pandey M.K."/>
            <person name="Ge S."/>
            <person name="Xu Q."/>
            <person name="Li N."/>
            <person name="Li G."/>
            <person name="Huang Y."/>
            <person name="Saxena R.K."/>
            <person name="Ji Y."/>
            <person name="Li M."/>
            <person name="Yan X."/>
            <person name="He Y."/>
            <person name="Liu Y."/>
            <person name="Wang X."/>
            <person name="Xiang C."/>
            <person name="Varshney R.K."/>
            <person name="Ding H."/>
            <person name="Gao S."/>
            <person name="Zong X."/>
        </authorList>
    </citation>
    <scope>NUCLEOTIDE SEQUENCE [LARGE SCALE GENOMIC DNA]</scope>
    <source>
        <strain evidence="2 3">cv. Zhongwan 6</strain>
    </source>
</reference>
<dbReference type="Gramene" id="Psat06G0419700-T1">
    <property type="protein sequence ID" value="KAI5398727.1"/>
    <property type="gene ID" value="KIW84_064197"/>
</dbReference>
<evidence type="ECO:0000313" key="3">
    <source>
        <dbReference type="Proteomes" id="UP001058974"/>
    </source>
</evidence>
<keyword evidence="3" id="KW-1185">Reference proteome</keyword>
<dbReference type="Proteomes" id="UP001058974">
    <property type="component" value="Chromosome 6"/>
</dbReference>
<dbReference type="InterPro" id="IPR046796">
    <property type="entry name" value="Transposase_32_dom"/>
</dbReference>
<feature type="domain" description="Putative plant transposon protein" evidence="1">
    <location>
        <begin position="81"/>
        <end position="233"/>
    </location>
</feature>
<dbReference type="Pfam" id="PF20167">
    <property type="entry name" value="Transposase_32"/>
    <property type="match status" value="1"/>
</dbReference>
<gene>
    <name evidence="2" type="ORF">KIW84_064197</name>
</gene>
<protein>
    <recommendedName>
        <fullName evidence="1">Putative plant transposon protein domain-containing protein</fullName>
    </recommendedName>
</protein>
<proteinExistence type="predicted"/>
<evidence type="ECO:0000313" key="2">
    <source>
        <dbReference type="EMBL" id="KAI5398727.1"/>
    </source>
</evidence>
<name>A0A9D4WBK5_PEA</name>
<dbReference type="EMBL" id="JAMSHJ010000006">
    <property type="protein sequence ID" value="KAI5398727.1"/>
    <property type="molecule type" value="Genomic_DNA"/>
</dbReference>
<organism evidence="2 3">
    <name type="scientific">Pisum sativum</name>
    <name type="common">Garden pea</name>
    <name type="synonym">Lathyrus oleraceus</name>
    <dbReference type="NCBI Taxonomy" id="3888"/>
    <lineage>
        <taxon>Eukaryota</taxon>
        <taxon>Viridiplantae</taxon>
        <taxon>Streptophyta</taxon>
        <taxon>Embryophyta</taxon>
        <taxon>Tracheophyta</taxon>
        <taxon>Spermatophyta</taxon>
        <taxon>Magnoliopsida</taxon>
        <taxon>eudicotyledons</taxon>
        <taxon>Gunneridae</taxon>
        <taxon>Pentapetalae</taxon>
        <taxon>rosids</taxon>
        <taxon>fabids</taxon>
        <taxon>Fabales</taxon>
        <taxon>Fabaceae</taxon>
        <taxon>Papilionoideae</taxon>
        <taxon>50 kb inversion clade</taxon>
        <taxon>NPAAA clade</taxon>
        <taxon>Hologalegina</taxon>
        <taxon>IRL clade</taxon>
        <taxon>Fabeae</taxon>
        <taxon>Lathyrus</taxon>
    </lineage>
</organism>
<comment type="caution">
    <text evidence="2">The sequence shown here is derived from an EMBL/GenBank/DDBJ whole genome shotgun (WGS) entry which is preliminary data.</text>
</comment>
<dbReference type="AlphaFoldDB" id="A0A9D4WBK5"/>